<keyword evidence="13" id="KW-0333">Golgi apparatus</keyword>
<evidence type="ECO:0000256" key="15">
    <source>
        <dbReference type="ARBA" id="ARBA00023329"/>
    </source>
</evidence>
<dbReference type="GO" id="GO:0055038">
    <property type="term" value="C:recycling endosome membrane"/>
    <property type="evidence" value="ECO:0007669"/>
    <property type="project" value="UniProtKB-SubCell"/>
</dbReference>
<evidence type="ECO:0000256" key="9">
    <source>
        <dbReference type="ARBA" id="ARBA00022753"/>
    </source>
</evidence>
<dbReference type="GeneTree" id="ENSGT00940000157577"/>
<evidence type="ECO:0000256" key="3">
    <source>
        <dbReference type="ARBA" id="ARBA00004644"/>
    </source>
</evidence>
<evidence type="ECO:0000256" key="16">
    <source>
        <dbReference type="ARBA" id="ARBA00038169"/>
    </source>
</evidence>
<reference evidence="18" key="4">
    <citation type="submission" date="2025-08" db="UniProtKB">
        <authorList>
            <consortium name="Ensembl"/>
        </authorList>
    </citation>
    <scope>IDENTIFICATION</scope>
</reference>
<evidence type="ECO:0000256" key="7">
    <source>
        <dbReference type="ARBA" id="ARBA00022483"/>
    </source>
</evidence>
<sequence length="224" mass="25302">VNFPPLPKFIPLKPCFYQDFEEIPDQHRTLCKRLYYLWILYSATLAANFIGCLAWMFAGGGVTNFGMSIIWLILFTPCSYMCWFRPIYKAFKMDSSFNFMAFFFVFMAQFVITIVQAIGIPGWGVCGWLGTVSSFGTSLFASIIMLIPTIMFTVVASCSFIALTKVHHLYRGSGGSMSKAQEEWTTGAWKNPHMQQAAQQAAFRVSQGGMQGQQHTMLPYSTQM</sequence>
<evidence type="ECO:0000256" key="1">
    <source>
        <dbReference type="ARBA" id="ARBA00004166"/>
    </source>
</evidence>
<keyword evidence="19" id="KW-1185">Reference proteome</keyword>
<dbReference type="PANTHER" id="PTHR10687:SF5">
    <property type="entry name" value="SECRETORY CARRIER-ASSOCIATED MEMBRANE PROTEIN 5"/>
    <property type="match status" value="1"/>
</dbReference>
<keyword evidence="8 17" id="KW-0812">Transmembrane</keyword>
<reference evidence="19" key="1">
    <citation type="journal article" date="2014" name="Science">
        <title>Nonhuman genetics. Genomic basis for the convergent evolution of electric organs.</title>
        <authorList>
            <person name="Gallant J.R."/>
            <person name="Traeger L.L."/>
            <person name="Volkening J.D."/>
            <person name="Moffett H."/>
            <person name="Chen P.H."/>
            <person name="Novina C.D."/>
            <person name="Phillips G.N.Jr."/>
            <person name="Anand R."/>
            <person name="Wells G.B."/>
            <person name="Pinch M."/>
            <person name="Guth R."/>
            <person name="Unguez G.A."/>
            <person name="Albert J.S."/>
            <person name="Zakon H.H."/>
            <person name="Samanta M.P."/>
            <person name="Sussman M.R."/>
        </authorList>
    </citation>
    <scope>NUCLEOTIDE SEQUENCE [LARGE SCALE GENOMIC DNA]</scope>
</reference>
<keyword evidence="11 17" id="KW-1133">Transmembrane helix</keyword>
<feature type="transmembrane region" description="Helical" evidence="17">
    <location>
        <begin position="139"/>
        <end position="163"/>
    </location>
</feature>
<keyword evidence="5 17" id="KW-0813">Transport</keyword>
<feature type="transmembrane region" description="Helical" evidence="17">
    <location>
        <begin position="64"/>
        <end position="84"/>
    </location>
</feature>
<dbReference type="PANTHER" id="PTHR10687">
    <property type="entry name" value="SECRETORY CARRIER-ASSOCIATED MEMBRANE PROTEIN SCAMP"/>
    <property type="match status" value="1"/>
</dbReference>
<evidence type="ECO:0000313" key="19">
    <source>
        <dbReference type="Proteomes" id="UP000314983"/>
    </source>
</evidence>
<evidence type="ECO:0000256" key="14">
    <source>
        <dbReference type="ARBA" id="ARBA00023136"/>
    </source>
</evidence>
<dbReference type="GO" id="GO:0032588">
    <property type="term" value="C:trans-Golgi network membrane"/>
    <property type="evidence" value="ECO:0007669"/>
    <property type="project" value="TreeGrafter"/>
</dbReference>
<keyword evidence="15" id="KW-0968">Cytoplasmic vesicle</keyword>
<keyword evidence="9" id="KW-0967">Endosome</keyword>
<reference evidence="18" key="5">
    <citation type="submission" date="2025-09" db="UniProtKB">
        <authorList>
            <consortium name="Ensembl"/>
        </authorList>
    </citation>
    <scope>IDENTIFICATION</scope>
</reference>
<feature type="transmembrane region" description="Helical" evidence="17">
    <location>
        <begin position="35"/>
        <end position="58"/>
    </location>
</feature>
<evidence type="ECO:0000256" key="11">
    <source>
        <dbReference type="ARBA" id="ARBA00022989"/>
    </source>
</evidence>
<accession>A0A4W4G9K2</accession>
<keyword evidence="7" id="KW-0268">Exocytosis</keyword>
<dbReference type="OMA" id="VNINCNF"/>
<dbReference type="Proteomes" id="UP000314983">
    <property type="component" value="Chromosome 4"/>
</dbReference>
<comment type="subcellular location">
    <subcellularLocation>
        <location evidence="4">Cell membrane</location>
        <topology evidence="4">Multi-pass membrane protein</topology>
    </subcellularLocation>
    <subcellularLocation>
        <location evidence="3">Cytoplasmic vesicle</location>
        <location evidence="3">Secretory vesicle</location>
        <location evidence="3">Synaptic vesicle membrane</location>
        <topology evidence="3">Multi-pass membrane protein</topology>
    </subcellularLocation>
    <subcellularLocation>
        <location evidence="1">Golgi apparatus</location>
        <location evidence="1">trans-Golgi network membrane</location>
        <topology evidence="1">Multi-pass membrane protein</topology>
    </subcellularLocation>
    <subcellularLocation>
        <location evidence="17">Membrane</location>
        <topology evidence="17">Multi-pass membrane protein</topology>
    </subcellularLocation>
    <subcellularLocation>
        <location evidence="2">Recycling endosome membrane</location>
        <topology evidence="2">Multi-pass membrane protein</topology>
    </subcellularLocation>
</comment>
<comment type="similarity">
    <text evidence="16">Belongs to the SCAMP family. SCAMP5 subfamily.</text>
</comment>
<proteinExistence type="inferred from homology"/>
<dbReference type="GO" id="GO:0015031">
    <property type="term" value="P:protein transport"/>
    <property type="evidence" value="ECO:0007669"/>
    <property type="project" value="UniProtKB-KW"/>
</dbReference>
<dbReference type="GO" id="GO:0005886">
    <property type="term" value="C:plasma membrane"/>
    <property type="evidence" value="ECO:0007669"/>
    <property type="project" value="UniProtKB-SubCell"/>
</dbReference>
<protein>
    <recommendedName>
        <fullName evidence="17">Secretory carrier-associated membrane protein</fullName>
        <shortName evidence="17">Secretory carrier membrane protein</shortName>
    </recommendedName>
</protein>
<dbReference type="GO" id="GO:0006887">
    <property type="term" value="P:exocytosis"/>
    <property type="evidence" value="ECO:0007669"/>
    <property type="project" value="UniProtKB-KW"/>
</dbReference>
<reference evidence="18" key="3">
    <citation type="submission" date="2020-05" db="EMBL/GenBank/DDBJ databases">
        <title>Electrophorus electricus (electric eel) genome, fEleEle1, primary haplotype.</title>
        <authorList>
            <person name="Myers G."/>
            <person name="Meyer A."/>
            <person name="Fedrigo O."/>
            <person name="Formenti G."/>
            <person name="Rhie A."/>
            <person name="Tracey A."/>
            <person name="Sims Y."/>
            <person name="Jarvis E.D."/>
        </authorList>
    </citation>
    <scope>NUCLEOTIDE SEQUENCE [LARGE SCALE GENOMIC DNA]</scope>
</reference>
<evidence type="ECO:0000256" key="13">
    <source>
        <dbReference type="ARBA" id="ARBA00023034"/>
    </source>
</evidence>
<evidence type="ECO:0000313" key="18">
    <source>
        <dbReference type="Ensembl" id="ENSEEEP00000034234.2"/>
    </source>
</evidence>
<evidence type="ECO:0000256" key="5">
    <source>
        <dbReference type="ARBA" id="ARBA00022448"/>
    </source>
</evidence>
<evidence type="ECO:0000256" key="4">
    <source>
        <dbReference type="ARBA" id="ARBA00004651"/>
    </source>
</evidence>
<organism evidence="18 19">
    <name type="scientific">Electrophorus electricus</name>
    <name type="common">Electric eel</name>
    <name type="synonym">Gymnotus electricus</name>
    <dbReference type="NCBI Taxonomy" id="8005"/>
    <lineage>
        <taxon>Eukaryota</taxon>
        <taxon>Metazoa</taxon>
        <taxon>Chordata</taxon>
        <taxon>Craniata</taxon>
        <taxon>Vertebrata</taxon>
        <taxon>Euteleostomi</taxon>
        <taxon>Actinopterygii</taxon>
        <taxon>Neopterygii</taxon>
        <taxon>Teleostei</taxon>
        <taxon>Ostariophysi</taxon>
        <taxon>Gymnotiformes</taxon>
        <taxon>Gymnotoidei</taxon>
        <taxon>Gymnotidae</taxon>
        <taxon>Electrophorus</taxon>
    </lineage>
</organism>
<evidence type="ECO:0000256" key="12">
    <source>
        <dbReference type="ARBA" id="ARBA00023018"/>
    </source>
</evidence>
<reference evidence="19" key="2">
    <citation type="journal article" date="2017" name="Sci. Adv.">
        <title>A tail of two voltages: Proteomic comparison of the three electric organs of the electric eel.</title>
        <authorList>
            <person name="Traeger L.L."/>
            <person name="Sabat G."/>
            <person name="Barrett-Wilt G.A."/>
            <person name="Wells G.B."/>
            <person name="Sussman M.R."/>
        </authorList>
    </citation>
    <scope>NUCLEOTIDE SEQUENCE [LARGE SCALE GENOMIC DNA]</scope>
</reference>
<evidence type="ECO:0000256" key="10">
    <source>
        <dbReference type="ARBA" id="ARBA00022927"/>
    </source>
</evidence>
<evidence type="ECO:0000256" key="17">
    <source>
        <dbReference type="RuleBase" id="RU363122"/>
    </source>
</evidence>
<gene>
    <name evidence="18" type="primary">LOC113576069</name>
</gene>
<dbReference type="InterPro" id="IPR007273">
    <property type="entry name" value="SCAMP"/>
</dbReference>
<feature type="transmembrane region" description="Helical" evidence="17">
    <location>
        <begin position="96"/>
        <end position="119"/>
    </location>
</feature>
<evidence type="ECO:0000256" key="6">
    <source>
        <dbReference type="ARBA" id="ARBA00022475"/>
    </source>
</evidence>
<keyword evidence="14 17" id="KW-0472">Membrane</keyword>
<keyword evidence="12" id="KW-0770">Synapse</keyword>
<evidence type="ECO:0000256" key="2">
    <source>
        <dbReference type="ARBA" id="ARBA00004195"/>
    </source>
</evidence>
<name>A0A4W4G9K2_ELEEL</name>
<keyword evidence="6" id="KW-1003">Cell membrane</keyword>
<dbReference type="Pfam" id="PF04144">
    <property type="entry name" value="SCAMP"/>
    <property type="match status" value="1"/>
</dbReference>
<keyword evidence="10" id="KW-0653">Protein transport</keyword>
<dbReference type="AlphaFoldDB" id="A0A4W4G9K2"/>
<dbReference type="GO" id="GO:0030672">
    <property type="term" value="C:synaptic vesicle membrane"/>
    <property type="evidence" value="ECO:0007669"/>
    <property type="project" value="UniProtKB-SubCell"/>
</dbReference>
<dbReference type="Ensembl" id="ENSEEET00000034636.2">
    <property type="protein sequence ID" value="ENSEEEP00000034234.2"/>
    <property type="gene ID" value="ENSEEEG00000016301.2"/>
</dbReference>
<evidence type="ECO:0000256" key="8">
    <source>
        <dbReference type="ARBA" id="ARBA00022692"/>
    </source>
</evidence>